<feature type="transmembrane region" description="Helical" evidence="2">
    <location>
        <begin position="287"/>
        <end position="312"/>
    </location>
</feature>
<dbReference type="Proteomes" id="UP000887568">
    <property type="component" value="Unplaced"/>
</dbReference>
<dbReference type="AlphaFoldDB" id="A0A914BK25"/>
<name>A0A914BK25_PATMI</name>
<keyword evidence="2" id="KW-0812">Transmembrane</keyword>
<evidence type="ECO:0000313" key="6">
    <source>
        <dbReference type="Proteomes" id="UP000887568"/>
    </source>
</evidence>
<evidence type="ECO:0000256" key="1">
    <source>
        <dbReference type="SAM" id="MobiDB-lite"/>
    </source>
</evidence>
<dbReference type="OMA" id="MYANPRE"/>
<feature type="region of interest" description="Disordered" evidence="1">
    <location>
        <begin position="441"/>
        <end position="461"/>
    </location>
</feature>
<keyword evidence="6" id="KW-1185">Reference proteome</keyword>
<dbReference type="RefSeq" id="XP_038076270.1">
    <property type="nucleotide sequence ID" value="XM_038220342.1"/>
</dbReference>
<reference evidence="5" key="1">
    <citation type="submission" date="2022-11" db="UniProtKB">
        <authorList>
            <consortium name="EnsemblMetazoa"/>
        </authorList>
    </citation>
    <scope>IDENTIFICATION</scope>
</reference>
<dbReference type="PROSITE" id="PS50835">
    <property type="entry name" value="IG_LIKE"/>
    <property type="match status" value="1"/>
</dbReference>
<keyword evidence="3" id="KW-0732">Signal</keyword>
<dbReference type="OrthoDB" id="190835at2759"/>
<dbReference type="Gene3D" id="2.60.40.10">
    <property type="entry name" value="Immunoglobulins"/>
    <property type="match status" value="1"/>
</dbReference>
<dbReference type="SMART" id="SM00409">
    <property type="entry name" value="IG"/>
    <property type="match status" value="1"/>
</dbReference>
<dbReference type="InterPro" id="IPR003599">
    <property type="entry name" value="Ig_sub"/>
</dbReference>
<feature type="region of interest" description="Disordered" evidence="1">
    <location>
        <begin position="371"/>
        <end position="397"/>
    </location>
</feature>
<feature type="signal peptide" evidence="3">
    <location>
        <begin position="1"/>
        <end position="28"/>
    </location>
</feature>
<dbReference type="GeneID" id="119744417"/>
<feature type="domain" description="Ig-like" evidence="4">
    <location>
        <begin position="30"/>
        <end position="141"/>
    </location>
</feature>
<feature type="chain" id="PRO_5037962363" description="Ig-like domain-containing protein" evidence="3">
    <location>
        <begin position="29"/>
        <end position="621"/>
    </location>
</feature>
<evidence type="ECO:0000256" key="3">
    <source>
        <dbReference type="SAM" id="SignalP"/>
    </source>
</evidence>
<organism evidence="5 6">
    <name type="scientific">Patiria miniata</name>
    <name type="common">Bat star</name>
    <name type="synonym">Asterina miniata</name>
    <dbReference type="NCBI Taxonomy" id="46514"/>
    <lineage>
        <taxon>Eukaryota</taxon>
        <taxon>Metazoa</taxon>
        <taxon>Echinodermata</taxon>
        <taxon>Eleutherozoa</taxon>
        <taxon>Asterozoa</taxon>
        <taxon>Asteroidea</taxon>
        <taxon>Valvatacea</taxon>
        <taxon>Valvatida</taxon>
        <taxon>Asterinidae</taxon>
        <taxon>Patiria</taxon>
    </lineage>
</organism>
<accession>A0A914BK25</accession>
<feature type="compositionally biased region" description="Polar residues" evidence="1">
    <location>
        <begin position="541"/>
        <end position="554"/>
    </location>
</feature>
<keyword evidence="2" id="KW-0472">Membrane</keyword>
<feature type="region of interest" description="Disordered" evidence="1">
    <location>
        <begin position="475"/>
        <end position="606"/>
    </location>
</feature>
<dbReference type="SUPFAM" id="SSF48726">
    <property type="entry name" value="Immunoglobulin"/>
    <property type="match status" value="1"/>
</dbReference>
<dbReference type="InterPro" id="IPR007110">
    <property type="entry name" value="Ig-like_dom"/>
</dbReference>
<evidence type="ECO:0000256" key="2">
    <source>
        <dbReference type="SAM" id="Phobius"/>
    </source>
</evidence>
<evidence type="ECO:0000313" key="5">
    <source>
        <dbReference type="EnsemblMetazoa" id="XP_038076270.1"/>
    </source>
</evidence>
<dbReference type="InterPro" id="IPR013783">
    <property type="entry name" value="Ig-like_fold"/>
</dbReference>
<sequence length="621" mass="66857">MAIEVVVFLSVMCAWCFLSGFTVMAVSAQPTVTAWIVTPERNQKIGGSVHMRCVANNLEADHIVEWRTENPINTLRWGNVTNAGGHDPRLLFETKQTGLREITQEFNITNLQPSDTDEYVCNVNGLISSGGHRTLATARITLRVYPSSESFPICSPDGPITADTGSELNMRCSSDTGNSPITVSQLTSLPNMYLSEWRVLKLFNGTLFRSLDLTLDITDDNLTFECIIFSMAYASLSHSCFVGPIHVRVGTLSPTGLTTEILASETQTATIQTTITGEETGQSEFNIALVAGASAGGFAALVLILILILFCGKKGLCATKTKPPRHNSDLMTALTNADLRTDELNAYDDHGIVSLGNHGADDVNIRQDTSDVPMYANPREPPNTSHSTNTPKPATVQDENTATPVYAKPHQTQPPGLVGPRNHGVDDLNIREDANDVPMFTNPRADPNVFQPVRTPASATGQADSTIALYAKPHKTQTPKQGDDGVHIPAPTQSEQRYSTPTFDSTYPESTTDSMPRKPTAKVPPMMKVPKKPPAYKPKPQRTSNPHDSSSHQPPVTLGATVESGQVGGSDKAQPPPSDVVSYAQISTPGNQCAAKPSQDLLPGQSGKDHIVYADLVCSAC</sequence>
<protein>
    <recommendedName>
        <fullName evidence="4">Ig-like domain-containing protein</fullName>
    </recommendedName>
</protein>
<dbReference type="InterPro" id="IPR036179">
    <property type="entry name" value="Ig-like_dom_sf"/>
</dbReference>
<evidence type="ECO:0000259" key="4">
    <source>
        <dbReference type="PROSITE" id="PS50835"/>
    </source>
</evidence>
<feature type="compositionally biased region" description="Polar residues" evidence="1">
    <location>
        <begin position="491"/>
        <end position="514"/>
    </location>
</feature>
<feature type="compositionally biased region" description="Polar residues" evidence="1">
    <location>
        <begin position="382"/>
        <end position="397"/>
    </location>
</feature>
<proteinExistence type="predicted"/>
<keyword evidence="2" id="KW-1133">Transmembrane helix</keyword>
<dbReference type="EnsemblMetazoa" id="XM_038220342.1">
    <property type="protein sequence ID" value="XP_038076270.1"/>
    <property type="gene ID" value="LOC119744417"/>
</dbReference>